<dbReference type="EMBL" id="CABPRY010000008">
    <property type="protein sequence ID" value="VVE24545.1"/>
    <property type="molecule type" value="Genomic_DNA"/>
</dbReference>
<sequence>MDYFNEGHSRDATPPPAMYGVQEDKQRILRAAVPSMAKFRQVSDVAQKSIFAFRLTMRGSAGLM</sequence>
<evidence type="ECO:0000313" key="3">
    <source>
        <dbReference type="Proteomes" id="UP000396788"/>
    </source>
</evidence>
<dbReference type="Proteomes" id="UP000396788">
    <property type="component" value="Unassembled WGS sequence"/>
</dbReference>
<accession>A0A5E4WNF1</accession>
<feature type="compositionally biased region" description="Basic and acidic residues" evidence="1">
    <location>
        <begin position="1"/>
        <end position="11"/>
    </location>
</feature>
<protein>
    <submittedName>
        <fullName evidence="2">Uncharacterized protein</fullName>
    </submittedName>
</protein>
<reference evidence="2 3" key="1">
    <citation type="submission" date="2019-08" db="EMBL/GenBank/DDBJ databases">
        <authorList>
            <person name="Peeters C."/>
        </authorList>
    </citation>
    <scope>NUCLEOTIDE SEQUENCE [LARGE SCALE GENOMIC DNA]</scope>
    <source>
        <strain evidence="2 3">LMG 31107</strain>
    </source>
</reference>
<evidence type="ECO:0000313" key="2">
    <source>
        <dbReference type="EMBL" id="VVE24545.1"/>
    </source>
</evidence>
<dbReference type="AlphaFoldDB" id="A0A5E4WNF1"/>
<gene>
    <name evidence="2" type="ORF">PCE31107_03331</name>
</gene>
<organism evidence="2 3">
    <name type="scientific">Pandoraea cepalis</name>
    <dbReference type="NCBI Taxonomy" id="2508294"/>
    <lineage>
        <taxon>Bacteria</taxon>
        <taxon>Pseudomonadati</taxon>
        <taxon>Pseudomonadota</taxon>
        <taxon>Betaproteobacteria</taxon>
        <taxon>Burkholderiales</taxon>
        <taxon>Burkholderiaceae</taxon>
        <taxon>Pandoraea</taxon>
    </lineage>
</organism>
<proteinExistence type="predicted"/>
<feature type="region of interest" description="Disordered" evidence="1">
    <location>
        <begin position="1"/>
        <end position="20"/>
    </location>
</feature>
<evidence type="ECO:0000256" key="1">
    <source>
        <dbReference type="SAM" id="MobiDB-lite"/>
    </source>
</evidence>
<name>A0A5E4WNF1_9BURK</name>